<dbReference type="GO" id="GO:0008360">
    <property type="term" value="P:regulation of cell shape"/>
    <property type="evidence" value="ECO:0007669"/>
    <property type="project" value="UniProtKB-KW"/>
</dbReference>
<evidence type="ECO:0000256" key="9">
    <source>
        <dbReference type="RuleBase" id="RU004016"/>
    </source>
</evidence>
<name>A0A0R2JQY6_9LACO</name>
<feature type="binding site" evidence="8">
    <location>
        <position position="245"/>
    </location>
    <ligand>
        <name>substrate</name>
    </ligand>
</feature>
<dbReference type="AlphaFoldDB" id="A0A0R2JQY6"/>
<keyword evidence="4" id="KW-0133">Cell shape</keyword>
<evidence type="ECO:0000313" key="13">
    <source>
        <dbReference type="Proteomes" id="UP000051673"/>
    </source>
</evidence>
<evidence type="ECO:0000256" key="4">
    <source>
        <dbReference type="ARBA" id="ARBA00022960"/>
    </source>
</evidence>
<evidence type="ECO:0000256" key="6">
    <source>
        <dbReference type="ARBA" id="ARBA00023316"/>
    </source>
</evidence>
<dbReference type="Pfam" id="PF00768">
    <property type="entry name" value="Peptidase_S11"/>
    <property type="match status" value="1"/>
</dbReference>
<dbReference type="EMBL" id="JQCD01000024">
    <property type="protein sequence ID" value="KRN76628.1"/>
    <property type="molecule type" value="Genomic_DNA"/>
</dbReference>
<comment type="similarity">
    <text evidence="1 9">Belongs to the peptidase S11 family.</text>
</comment>
<reference evidence="12 13" key="1">
    <citation type="journal article" date="2015" name="Genome Announc.">
        <title>Expanding the biotechnology potential of lactobacilli through comparative genomics of 213 strains and associated genera.</title>
        <authorList>
            <person name="Sun Z."/>
            <person name="Harris H.M."/>
            <person name="McCann A."/>
            <person name="Guo C."/>
            <person name="Argimon S."/>
            <person name="Zhang W."/>
            <person name="Yang X."/>
            <person name="Jeffery I.B."/>
            <person name="Cooney J.C."/>
            <person name="Kagawa T.F."/>
            <person name="Liu W."/>
            <person name="Song Y."/>
            <person name="Salvetti E."/>
            <person name="Wrobel A."/>
            <person name="Rasinkangas P."/>
            <person name="Parkhill J."/>
            <person name="Rea M.C."/>
            <person name="O'Sullivan O."/>
            <person name="Ritari J."/>
            <person name="Douillard F.P."/>
            <person name="Paul Ross R."/>
            <person name="Yang R."/>
            <person name="Briner A.E."/>
            <person name="Felis G.E."/>
            <person name="de Vos W.M."/>
            <person name="Barrangou R."/>
            <person name="Klaenhammer T.R."/>
            <person name="Caufield P.W."/>
            <person name="Cui Y."/>
            <person name="Zhang H."/>
            <person name="O'Toole P.W."/>
        </authorList>
    </citation>
    <scope>NUCLEOTIDE SEQUENCE [LARGE SCALE GENOMIC DNA]</scope>
    <source>
        <strain evidence="12 13">DSM 20014</strain>
    </source>
</reference>
<dbReference type="GO" id="GO:0009252">
    <property type="term" value="P:peptidoglycan biosynthetic process"/>
    <property type="evidence" value="ECO:0007669"/>
    <property type="project" value="UniProtKB-KW"/>
</dbReference>
<evidence type="ECO:0000259" key="11">
    <source>
        <dbReference type="Pfam" id="PF00768"/>
    </source>
</evidence>
<dbReference type="PANTHER" id="PTHR35333">
    <property type="entry name" value="BETA-LACTAMASE"/>
    <property type="match status" value="1"/>
</dbReference>
<dbReference type="OrthoDB" id="9791132at2"/>
<evidence type="ECO:0000256" key="7">
    <source>
        <dbReference type="PIRSR" id="PIRSR618044-1"/>
    </source>
</evidence>
<keyword evidence="3" id="KW-0378">Hydrolase</keyword>
<dbReference type="GO" id="GO:0030655">
    <property type="term" value="P:beta-lactam antibiotic catabolic process"/>
    <property type="evidence" value="ECO:0007669"/>
    <property type="project" value="InterPro"/>
</dbReference>
<feature type="signal peptide" evidence="10">
    <location>
        <begin position="1"/>
        <end position="23"/>
    </location>
</feature>
<keyword evidence="2 10" id="KW-0732">Signal</keyword>
<evidence type="ECO:0000256" key="1">
    <source>
        <dbReference type="ARBA" id="ARBA00007164"/>
    </source>
</evidence>
<accession>A0A0R2JQY6</accession>
<dbReference type="RefSeq" id="WP_057787171.1">
    <property type="nucleotide sequence ID" value="NZ_JQCD01000024.1"/>
</dbReference>
<dbReference type="STRING" id="1620.IV67_GL000129"/>
<dbReference type="GO" id="GO:0008800">
    <property type="term" value="F:beta-lactamase activity"/>
    <property type="evidence" value="ECO:0007669"/>
    <property type="project" value="InterPro"/>
</dbReference>
<dbReference type="Proteomes" id="UP000051673">
    <property type="component" value="Unassembled WGS sequence"/>
</dbReference>
<keyword evidence="5" id="KW-0573">Peptidoglycan synthesis</keyword>
<feature type="active site" description="Acyl-ester intermediate" evidence="7">
    <location>
        <position position="59"/>
    </location>
</feature>
<dbReference type="GO" id="GO:0071555">
    <property type="term" value="P:cell wall organization"/>
    <property type="evidence" value="ECO:0007669"/>
    <property type="project" value="UniProtKB-KW"/>
</dbReference>
<evidence type="ECO:0000256" key="8">
    <source>
        <dbReference type="PIRSR" id="PIRSR618044-2"/>
    </source>
</evidence>
<dbReference type="PANTHER" id="PTHR35333:SF3">
    <property type="entry name" value="BETA-LACTAMASE-TYPE TRANSPEPTIDASE FOLD CONTAINING PROTEIN"/>
    <property type="match status" value="1"/>
</dbReference>
<feature type="chain" id="PRO_5006419072" description="Peptidase S11 D-alanyl-D-alanine carboxypeptidase A N-terminal domain-containing protein" evidence="10">
    <location>
        <begin position="24"/>
        <end position="406"/>
    </location>
</feature>
<dbReference type="GO" id="GO:0046677">
    <property type="term" value="P:response to antibiotic"/>
    <property type="evidence" value="ECO:0007669"/>
    <property type="project" value="InterPro"/>
</dbReference>
<dbReference type="InterPro" id="IPR012338">
    <property type="entry name" value="Beta-lactam/transpept-like"/>
</dbReference>
<dbReference type="InterPro" id="IPR000871">
    <property type="entry name" value="Beta-lactam_class-A"/>
</dbReference>
<evidence type="ECO:0000256" key="3">
    <source>
        <dbReference type="ARBA" id="ARBA00022801"/>
    </source>
</evidence>
<keyword evidence="13" id="KW-1185">Reference proteome</keyword>
<evidence type="ECO:0000256" key="2">
    <source>
        <dbReference type="ARBA" id="ARBA00022729"/>
    </source>
</evidence>
<evidence type="ECO:0000256" key="5">
    <source>
        <dbReference type="ARBA" id="ARBA00022984"/>
    </source>
</evidence>
<dbReference type="PATRIC" id="fig|1620.3.peg.134"/>
<organism evidence="12 13">
    <name type="scientific">Weissella minor</name>
    <dbReference type="NCBI Taxonomy" id="1620"/>
    <lineage>
        <taxon>Bacteria</taxon>
        <taxon>Bacillati</taxon>
        <taxon>Bacillota</taxon>
        <taxon>Bacilli</taxon>
        <taxon>Lactobacillales</taxon>
        <taxon>Lactobacillaceae</taxon>
        <taxon>Weissella</taxon>
    </lineage>
</organism>
<dbReference type="GO" id="GO:0006508">
    <property type="term" value="P:proteolysis"/>
    <property type="evidence" value="ECO:0007669"/>
    <property type="project" value="InterPro"/>
</dbReference>
<evidence type="ECO:0000256" key="10">
    <source>
        <dbReference type="SAM" id="SignalP"/>
    </source>
</evidence>
<dbReference type="GO" id="GO:0009002">
    <property type="term" value="F:serine-type D-Ala-D-Ala carboxypeptidase activity"/>
    <property type="evidence" value="ECO:0007669"/>
    <property type="project" value="InterPro"/>
</dbReference>
<feature type="active site" evidence="7">
    <location>
        <position position="123"/>
    </location>
</feature>
<dbReference type="PRINTS" id="PR00725">
    <property type="entry name" value="DADACBPTASE1"/>
</dbReference>
<dbReference type="Gene3D" id="3.40.710.10">
    <property type="entry name" value="DD-peptidase/beta-lactamase superfamily"/>
    <property type="match status" value="1"/>
</dbReference>
<proteinExistence type="inferred from homology"/>
<feature type="active site" description="Proton acceptor" evidence="7">
    <location>
        <position position="62"/>
    </location>
</feature>
<evidence type="ECO:0000313" key="12">
    <source>
        <dbReference type="EMBL" id="KRN76628.1"/>
    </source>
</evidence>
<dbReference type="InterPro" id="IPR001967">
    <property type="entry name" value="Peptidase_S11_N"/>
</dbReference>
<dbReference type="SUPFAM" id="SSF56601">
    <property type="entry name" value="beta-lactamase/transpeptidase-like"/>
    <property type="match status" value="1"/>
</dbReference>
<keyword evidence="6" id="KW-0961">Cell wall biogenesis/degradation</keyword>
<gene>
    <name evidence="12" type="ORF">IV67_GL000129</name>
</gene>
<dbReference type="InterPro" id="IPR018044">
    <property type="entry name" value="Peptidase_S11"/>
</dbReference>
<sequence length="406" mass="44241">MFKQLRFLSALFLGLTYATGASAAVITPDTQMGAAVTIQAQTGQVLAAKNENERLPIASLSKMIVLYMVEQKIAEGDLAMDQEIKVPADLATFSQDASIANIPVSTDRTYTVKQLSDAMMVASSNSAAMVLANLVAGSQENYYHQADQLLAKWGIKDPKIYSASGLANGDLRAFKNKQISDNDENKLSARETAIVAQHLVNDYPDILEITKQKQAYFPDKDGQNQTMENTNMLLGNKNYQIDGLKTGLTPHNGSNLVTHGYVDGQPVITVVLNTNKLPREAIGTETVRMLNQIVAQTKLVTPTVDESVKIDNAKGDKGMVAVTTNSDAKYFVNDEGKQNVKISKIKPKSDAKAPLKKTDTIATGQLNFSTKTDDDFVNDKSSNLKLFPKQDVAQANWITTMIQKVS</sequence>
<comment type="caution">
    <text evidence="12">The sequence shown here is derived from an EMBL/GenBank/DDBJ whole genome shotgun (WGS) entry which is preliminary data.</text>
</comment>
<feature type="domain" description="Peptidase S11 D-alanyl-D-alanine carboxypeptidase A N-terminal" evidence="11">
    <location>
        <begin position="26"/>
        <end position="274"/>
    </location>
</feature>
<protein>
    <recommendedName>
        <fullName evidence="11">Peptidase S11 D-alanyl-D-alanine carboxypeptidase A N-terminal domain-containing protein</fullName>
    </recommendedName>
</protein>